<evidence type="ECO:0008006" key="4">
    <source>
        <dbReference type="Google" id="ProtNLM"/>
    </source>
</evidence>
<reference evidence="2" key="1">
    <citation type="journal article" date="2020" name="Stud. Mycol.">
        <title>101 Dothideomycetes genomes: a test case for predicting lifestyles and emergence of pathogens.</title>
        <authorList>
            <person name="Haridas S."/>
            <person name="Albert R."/>
            <person name="Binder M."/>
            <person name="Bloem J."/>
            <person name="Labutti K."/>
            <person name="Salamov A."/>
            <person name="Andreopoulos B."/>
            <person name="Baker S."/>
            <person name="Barry K."/>
            <person name="Bills G."/>
            <person name="Bluhm B."/>
            <person name="Cannon C."/>
            <person name="Castanera R."/>
            <person name="Culley D."/>
            <person name="Daum C."/>
            <person name="Ezra D."/>
            <person name="Gonzalez J."/>
            <person name="Henrissat B."/>
            <person name="Kuo A."/>
            <person name="Liang C."/>
            <person name="Lipzen A."/>
            <person name="Lutzoni F."/>
            <person name="Magnuson J."/>
            <person name="Mondo S."/>
            <person name="Nolan M."/>
            <person name="Ohm R."/>
            <person name="Pangilinan J."/>
            <person name="Park H.-J."/>
            <person name="Ramirez L."/>
            <person name="Alfaro M."/>
            <person name="Sun H."/>
            <person name="Tritt A."/>
            <person name="Yoshinaga Y."/>
            <person name="Zwiers L.-H."/>
            <person name="Turgeon B."/>
            <person name="Goodwin S."/>
            <person name="Spatafora J."/>
            <person name="Crous P."/>
            <person name="Grigoriev I."/>
        </authorList>
    </citation>
    <scope>NUCLEOTIDE SEQUENCE</scope>
    <source>
        <strain evidence="2">CBS 123094</strain>
    </source>
</reference>
<sequence>MAEVVATVASIAGLVLFTNSLIDLLDGLSSSIPKSTQLLTSLCNLRGVLNLVSPEYFERLDIHTKASLEGCLADIRNTCEEYDGLLKKIKGRCDGYRQVSWKASEKERVEMDGRLEKGKSTLLLLLQIISDEQQRVARENAAIPRLPAYTRENDVAPPEYTPWSTRQYSSAKARGRARRRRGRAATTVNSSNWGEAAVRGGIGAAIGTGICLATGPVGWGTLGYVAMFGALGAGTTVGK</sequence>
<evidence type="ECO:0000256" key="1">
    <source>
        <dbReference type="SAM" id="MobiDB-lite"/>
    </source>
</evidence>
<dbReference type="AlphaFoldDB" id="A0A6A5W6R7"/>
<proteinExistence type="predicted"/>
<dbReference type="EMBL" id="ML977633">
    <property type="protein sequence ID" value="KAF1995791.1"/>
    <property type="molecule type" value="Genomic_DNA"/>
</dbReference>
<keyword evidence="3" id="KW-1185">Reference proteome</keyword>
<protein>
    <recommendedName>
        <fullName evidence="4">Fungal N-terminal domain-containing protein</fullName>
    </recommendedName>
</protein>
<name>A0A6A5W6R7_9PLEO</name>
<evidence type="ECO:0000313" key="3">
    <source>
        <dbReference type="Proteomes" id="UP000799779"/>
    </source>
</evidence>
<dbReference type="OrthoDB" id="10590902at2759"/>
<evidence type="ECO:0000313" key="2">
    <source>
        <dbReference type="EMBL" id="KAF1995791.1"/>
    </source>
</evidence>
<organism evidence="2 3">
    <name type="scientific">Amniculicola lignicola CBS 123094</name>
    <dbReference type="NCBI Taxonomy" id="1392246"/>
    <lineage>
        <taxon>Eukaryota</taxon>
        <taxon>Fungi</taxon>
        <taxon>Dikarya</taxon>
        <taxon>Ascomycota</taxon>
        <taxon>Pezizomycotina</taxon>
        <taxon>Dothideomycetes</taxon>
        <taxon>Pleosporomycetidae</taxon>
        <taxon>Pleosporales</taxon>
        <taxon>Amniculicolaceae</taxon>
        <taxon>Amniculicola</taxon>
    </lineage>
</organism>
<gene>
    <name evidence="2" type="ORF">P154DRAFT_526057</name>
</gene>
<dbReference type="Proteomes" id="UP000799779">
    <property type="component" value="Unassembled WGS sequence"/>
</dbReference>
<feature type="compositionally biased region" description="Basic residues" evidence="1">
    <location>
        <begin position="173"/>
        <end position="183"/>
    </location>
</feature>
<feature type="region of interest" description="Disordered" evidence="1">
    <location>
        <begin position="169"/>
        <end position="188"/>
    </location>
</feature>
<accession>A0A6A5W6R7</accession>